<organism evidence="9 10">
    <name type="scientific">Daeguia caeni</name>
    <dbReference type="NCBI Taxonomy" id="439612"/>
    <lineage>
        <taxon>Bacteria</taxon>
        <taxon>Pseudomonadati</taxon>
        <taxon>Pseudomonadota</taxon>
        <taxon>Alphaproteobacteria</taxon>
        <taxon>Hyphomicrobiales</taxon>
        <taxon>Brucellaceae</taxon>
        <taxon>Daeguia</taxon>
    </lineage>
</organism>
<feature type="transmembrane region" description="Helical" evidence="8">
    <location>
        <begin position="190"/>
        <end position="208"/>
    </location>
</feature>
<feature type="transmembrane region" description="Helical" evidence="8">
    <location>
        <begin position="165"/>
        <end position="183"/>
    </location>
</feature>
<dbReference type="PANTHER" id="PTHR34979:SF1">
    <property type="entry name" value="INNER MEMBRANE PROTEIN YGAZ"/>
    <property type="match status" value="1"/>
</dbReference>
<feature type="transmembrane region" description="Helical" evidence="8">
    <location>
        <begin position="70"/>
        <end position="89"/>
    </location>
</feature>
<protein>
    <submittedName>
        <fullName evidence="9">AzlC family ABC transporter permease</fullName>
    </submittedName>
</protein>
<keyword evidence="7 8" id="KW-0472">Membrane</keyword>
<comment type="similarity">
    <text evidence="2">Belongs to the AzlC family.</text>
</comment>
<dbReference type="PANTHER" id="PTHR34979">
    <property type="entry name" value="INNER MEMBRANE PROTEIN YGAZ"/>
    <property type="match status" value="1"/>
</dbReference>
<evidence type="ECO:0000256" key="4">
    <source>
        <dbReference type="ARBA" id="ARBA00022475"/>
    </source>
</evidence>
<sequence>MIKGKASNAALFWEGFRTALPVTIAIMPFGMLFGAIAIDNGFTTADAVFMSAAIFAGASQMVGLELFGQHIAPWMIVLSIFAVNFRHVLYSAAVGRRIQHFSFIQKALTFFFLADPQYADVESRAEAGKPVTFIGYLGFSMCIYPMWVIDGYIGARFGKLIKDPYAWGIDFMLPMYFMCLVMGFRSREHWFPVVAASALSSILAYHFIGSPWHVSIGAIGGIAVAVILAKPKEANL</sequence>
<feature type="transmembrane region" description="Helical" evidence="8">
    <location>
        <begin position="133"/>
        <end position="153"/>
    </location>
</feature>
<evidence type="ECO:0000256" key="7">
    <source>
        <dbReference type="ARBA" id="ARBA00023136"/>
    </source>
</evidence>
<evidence type="ECO:0000256" key="3">
    <source>
        <dbReference type="ARBA" id="ARBA00022448"/>
    </source>
</evidence>
<keyword evidence="4" id="KW-1003">Cell membrane</keyword>
<comment type="subcellular location">
    <subcellularLocation>
        <location evidence="1">Cell membrane</location>
        <topology evidence="1">Multi-pass membrane protein</topology>
    </subcellularLocation>
</comment>
<keyword evidence="3" id="KW-0813">Transport</keyword>
<dbReference type="Pfam" id="PF03591">
    <property type="entry name" value="AzlC"/>
    <property type="match status" value="1"/>
</dbReference>
<evidence type="ECO:0000256" key="6">
    <source>
        <dbReference type="ARBA" id="ARBA00022989"/>
    </source>
</evidence>
<evidence type="ECO:0000313" key="10">
    <source>
        <dbReference type="Proteomes" id="UP001596042"/>
    </source>
</evidence>
<evidence type="ECO:0000256" key="8">
    <source>
        <dbReference type="SAM" id="Phobius"/>
    </source>
</evidence>
<keyword evidence="10" id="KW-1185">Reference proteome</keyword>
<reference evidence="10" key="1">
    <citation type="journal article" date="2019" name="Int. J. Syst. Evol. Microbiol.">
        <title>The Global Catalogue of Microorganisms (GCM) 10K type strain sequencing project: providing services to taxonomists for standard genome sequencing and annotation.</title>
        <authorList>
            <consortium name="The Broad Institute Genomics Platform"/>
            <consortium name="The Broad Institute Genome Sequencing Center for Infectious Disease"/>
            <person name="Wu L."/>
            <person name="Ma J."/>
        </authorList>
    </citation>
    <scope>NUCLEOTIDE SEQUENCE [LARGE SCALE GENOMIC DNA]</scope>
    <source>
        <strain evidence="10">CGMCC 1.15731</strain>
    </source>
</reference>
<evidence type="ECO:0000256" key="2">
    <source>
        <dbReference type="ARBA" id="ARBA00010735"/>
    </source>
</evidence>
<evidence type="ECO:0000256" key="5">
    <source>
        <dbReference type="ARBA" id="ARBA00022692"/>
    </source>
</evidence>
<feature type="transmembrane region" description="Helical" evidence="8">
    <location>
        <begin position="20"/>
        <end position="38"/>
    </location>
</feature>
<accession>A0ABV9H8D4</accession>
<evidence type="ECO:0000256" key="1">
    <source>
        <dbReference type="ARBA" id="ARBA00004651"/>
    </source>
</evidence>
<feature type="transmembrane region" description="Helical" evidence="8">
    <location>
        <begin position="214"/>
        <end position="231"/>
    </location>
</feature>
<keyword evidence="6 8" id="KW-1133">Transmembrane helix</keyword>
<keyword evidence="5 8" id="KW-0812">Transmembrane</keyword>
<dbReference type="RefSeq" id="WP_374829650.1">
    <property type="nucleotide sequence ID" value="NZ_JBHEEZ010000001.1"/>
</dbReference>
<evidence type="ECO:0000313" key="9">
    <source>
        <dbReference type="EMBL" id="MFC4625405.1"/>
    </source>
</evidence>
<comment type="caution">
    <text evidence="9">The sequence shown here is derived from an EMBL/GenBank/DDBJ whole genome shotgun (WGS) entry which is preliminary data.</text>
</comment>
<proteinExistence type="inferred from homology"/>
<dbReference type="EMBL" id="JBHSEL010000053">
    <property type="protein sequence ID" value="MFC4625405.1"/>
    <property type="molecule type" value="Genomic_DNA"/>
</dbReference>
<name>A0ABV9H8D4_9HYPH</name>
<dbReference type="Proteomes" id="UP001596042">
    <property type="component" value="Unassembled WGS sequence"/>
</dbReference>
<gene>
    <name evidence="9" type="ORF">ACFO1V_09250</name>
</gene>
<dbReference type="InterPro" id="IPR011606">
    <property type="entry name" value="Brnchd-chn_aa_trnsp_permease"/>
</dbReference>